<proteinExistence type="predicted"/>
<comment type="caution">
    <text evidence="1">The sequence shown here is derived from an EMBL/GenBank/DDBJ whole genome shotgun (WGS) entry which is preliminary data.</text>
</comment>
<gene>
    <name evidence="1" type="ORF">B597_022165</name>
</gene>
<name>A0A061JKK3_STUST</name>
<dbReference type="HOGENOM" id="CLU_3295260_0_0_6"/>
<sequence length="40" mass="4185">MPLNSSVGVGFLPQRRRAGLAVRLIVLRNQAGDGAHQATG</sequence>
<protein>
    <submittedName>
        <fullName evidence="1">Uncharacterized protein</fullName>
    </submittedName>
</protein>
<evidence type="ECO:0000313" key="1">
    <source>
        <dbReference type="EMBL" id="EWC39068.1"/>
    </source>
</evidence>
<dbReference type="Proteomes" id="UP000026923">
    <property type="component" value="Unassembled WGS sequence"/>
</dbReference>
<dbReference type="AlphaFoldDB" id="A0A061JKK3"/>
<reference evidence="1 2" key="1">
    <citation type="journal article" date="2013" name="Genome Announc.">
        <title>Draft Genome of the Nitrogen-Fixing Bacterium Pseudomonas stutzeri Strain KOS6 Isolated from Industrial Hydrocarbon Sludge.</title>
        <authorList>
            <person name="Grigoryeva T.V."/>
            <person name="Laikov A.V."/>
            <person name="Naumova R.P."/>
            <person name="Manolov A.I."/>
            <person name="Larin A.K."/>
            <person name="Karpova I.Y."/>
            <person name="Semashko T.A."/>
            <person name="Alexeev D.G."/>
            <person name="Kostryukova E.S."/>
            <person name="Muller R."/>
            <person name="Govorun V.M."/>
        </authorList>
    </citation>
    <scope>NUCLEOTIDE SEQUENCE [LARGE SCALE GENOMIC DNA]</scope>
    <source>
        <strain evidence="1 2">KOS6</strain>
    </source>
</reference>
<evidence type="ECO:0000313" key="2">
    <source>
        <dbReference type="Proteomes" id="UP000026923"/>
    </source>
</evidence>
<accession>A0A061JKK3</accession>
<organism evidence="1 2">
    <name type="scientific">Stutzerimonas stutzeri KOS6</name>
    <dbReference type="NCBI Taxonomy" id="1218352"/>
    <lineage>
        <taxon>Bacteria</taxon>
        <taxon>Pseudomonadati</taxon>
        <taxon>Pseudomonadota</taxon>
        <taxon>Gammaproteobacteria</taxon>
        <taxon>Pseudomonadales</taxon>
        <taxon>Pseudomonadaceae</taxon>
        <taxon>Stutzerimonas</taxon>
    </lineage>
</organism>
<dbReference type="EMBL" id="AMCZ02000056">
    <property type="protein sequence ID" value="EWC39068.1"/>
    <property type="molecule type" value="Genomic_DNA"/>
</dbReference>